<keyword evidence="5" id="KW-0812">Transmembrane</keyword>
<gene>
    <name evidence="8" type="ORF">GCM10022256_04600</name>
</gene>
<dbReference type="Gene3D" id="2.60.40.10">
    <property type="entry name" value="Immunoglobulins"/>
    <property type="match status" value="1"/>
</dbReference>
<evidence type="ECO:0000256" key="4">
    <source>
        <dbReference type="SAM" id="MobiDB-lite"/>
    </source>
</evidence>
<dbReference type="InterPro" id="IPR051417">
    <property type="entry name" value="SDr/BOS_complex"/>
</dbReference>
<keyword evidence="5" id="KW-0472">Membrane</keyword>
<keyword evidence="9" id="KW-1185">Reference proteome</keyword>
<comment type="caution">
    <text evidence="8">The sequence shown here is derived from an EMBL/GenBank/DDBJ whole genome shotgun (WGS) entry which is preliminary data.</text>
</comment>
<dbReference type="InterPro" id="IPR033764">
    <property type="entry name" value="Sdr_B"/>
</dbReference>
<feature type="chain" id="PRO_5046187070" description="SD-repeat containing protein B domain-containing protein" evidence="6">
    <location>
        <begin position="23"/>
        <end position="1124"/>
    </location>
</feature>
<sequence length="1124" mass="113694">MVVVALATALVAGLVPATVSSAAAVAASAPAPAASIALALEVASDGRGPFTPSAGAGADTGRSNGVVRTHDQITYRATVNAVDGAADDETIRLEAPANTSWGALPRECIAGSSVAGPILTCALGRVETAVRAVSVTLEIDGSARNGQVVAITGSVAAGDTSSADEQVRSPETVVSAAPRFDLVKNGSASLLKAGVAGPDGEPGLTLTYPITVVARPLVPGQGALGSEELAGILRFRDDVSRLEGRDTSRARLYDWGGQPCGLNGPGFFHSLPSGRGGGRRAVADSGVARCRQSAPGQPIDVSIDGTDTRLDSSPDLSSTGGAIEGGAAPYVMSMTITVWLPSPSAGSSALAVNTFSALSATSVSGQENYGATSEPLANNVSSRLVSNFLPGSGYKAYGRVTASGSTVPGSGKSGDPYATPMTLLRSQVNLANSGLGTYQGAIACDVYDPGVQTLAVGPAGRYATTSGQPRARIEYAAVPWTTPTAGRDATCSDSDGPWFSSPDDVPGGVTAVDRVRAVSDVPGSQRLDLFTYLRVDDGASATRVRNFGQLFFGATSDGTWVHDTTSADVAGGPLSDFVVRTTDLARITTKVVDPGSDAASTPDATKTATAGSSLRLALYPTVTSADTAARTTTVTVTDVLPANTSYIAGSASVSPTSIDEVDGPGGPGDRRQRLTWILPHRTVGDLIDPLVFDIAVAVDAPPSALTNTATVASDGDISAERFRTASRAVEVVSSGGLAVSTTAVHPVIEVGDPAEWLLTAVNTDTSALEGLDLIDVLPSDGDTGGSSFAGRVHLASPVVPGAALRERVLYSAAPPSTISLDPAAESNALTAAGASAGSAATTWCELSALGTAGCPRSLAEVTAVRILRGAALPVGGRAEHHLRVDVPRAADGDLLVDRFGLRASNLALPVRSDFATVRVVAGAVGDFVWSDTDGDGVQSRGEPGVGGIAVRLTGTDDIGRPVSRSTTTDATGRYLFAGLRSGSYELTFTRPDGSRWTRTGASGDPALDSDVSLAGATSVQLKREELAGALVGVDTRLDVDAGLVLPEEPVIVLPVIDPPGVLIGTRPDPEGVHPGTTTATTSAAGPDHLAFTGTALLVPGGAALLLLLAGGIAILLSRRRRSDG</sequence>
<dbReference type="EMBL" id="BAABAU010000001">
    <property type="protein sequence ID" value="GAA4264848.1"/>
    <property type="molecule type" value="Genomic_DNA"/>
</dbReference>
<keyword evidence="2" id="KW-0964">Secreted</keyword>
<feature type="region of interest" description="Disordered" evidence="4">
    <location>
        <begin position="291"/>
        <end position="321"/>
    </location>
</feature>
<evidence type="ECO:0000259" key="7">
    <source>
        <dbReference type="Pfam" id="PF17210"/>
    </source>
</evidence>
<protein>
    <recommendedName>
        <fullName evidence="7">SD-repeat containing protein B domain-containing protein</fullName>
    </recommendedName>
</protein>
<keyword evidence="5" id="KW-1133">Transmembrane helix</keyword>
<accession>A0ABP8DXZ0</accession>
<evidence type="ECO:0000313" key="9">
    <source>
        <dbReference type="Proteomes" id="UP001501594"/>
    </source>
</evidence>
<reference evidence="9" key="1">
    <citation type="journal article" date="2019" name="Int. J. Syst. Evol. Microbiol.">
        <title>The Global Catalogue of Microorganisms (GCM) 10K type strain sequencing project: providing services to taxonomists for standard genome sequencing and annotation.</title>
        <authorList>
            <consortium name="The Broad Institute Genomics Platform"/>
            <consortium name="The Broad Institute Genome Sequencing Center for Infectious Disease"/>
            <person name="Wu L."/>
            <person name="Ma J."/>
        </authorList>
    </citation>
    <scope>NUCLEOTIDE SEQUENCE [LARGE SCALE GENOMIC DNA]</scope>
    <source>
        <strain evidence="9">JCM 17442</strain>
    </source>
</reference>
<proteinExistence type="predicted"/>
<evidence type="ECO:0000256" key="3">
    <source>
        <dbReference type="ARBA" id="ARBA00022729"/>
    </source>
</evidence>
<evidence type="ECO:0000313" key="8">
    <source>
        <dbReference type="EMBL" id="GAA4264848.1"/>
    </source>
</evidence>
<dbReference type="Proteomes" id="UP001501594">
    <property type="component" value="Unassembled WGS sequence"/>
</dbReference>
<dbReference type="InterPro" id="IPR013783">
    <property type="entry name" value="Ig-like_fold"/>
</dbReference>
<comment type="subcellular location">
    <subcellularLocation>
        <location evidence="1">Secreted</location>
    </subcellularLocation>
</comment>
<feature type="domain" description="SD-repeat containing protein B" evidence="7">
    <location>
        <begin position="923"/>
        <end position="1018"/>
    </location>
</feature>
<evidence type="ECO:0000256" key="1">
    <source>
        <dbReference type="ARBA" id="ARBA00004613"/>
    </source>
</evidence>
<dbReference type="SUPFAM" id="SSF117074">
    <property type="entry name" value="Hypothetical protein PA1324"/>
    <property type="match status" value="1"/>
</dbReference>
<organism evidence="8 9">
    <name type="scientific">Frondihabitans peucedani</name>
    <dbReference type="NCBI Taxonomy" id="598626"/>
    <lineage>
        <taxon>Bacteria</taxon>
        <taxon>Bacillati</taxon>
        <taxon>Actinomycetota</taxon>
        <taxon>Actinomycetes</taxon>
        <taxon>Micrococcales</taxon>
        <taxon>Microbacteriaceae</taxon>
        <taxon>Frondihabitans</taxon>
    </lineage>
</organism>
<evidence type="ECO:0000256" key="6">
    <source>
        <dbReference type="SAM" id="SignalP"/>
    </source>
</evidence>
<keyword evidence="3 6" id="KW-0732">Signal</keyword>
<feature type="region of interest" description="Disordered" evidence="4">
    <location>
        <begin position="651"/>
        <end position="671"/>
    </location>
</feature>
<dbReference type="PANTHER" id="PTHR23303:SF15">
    <property type="entry name" value="COLOSSIN-A"/>
    <property type="match status" value="1"/>
</dbReference>
<evidence type="ECO:0000256" key="5">
    <source>
        <dbReference type="SAM" id="Phobius"/>
    </source>
</evidence>
<evidence type="ECO:0000256" key="2">
    <source>
        <dbReference type="ARBA" id="ARBA00022525"/>
    </source>
</evidence>
<dbReference type="PANTHER" id="PTHR23303">
    <property type="entry name" value="CARBOXYPEPTIDASE REGULATORY REGION-CONTAINING"/>
    <property type="match status" value="1"/>
</dbReference>
<feature type="transmembrane region" description="Helical" evidence="5">
    <location>
        <begin position="1096"/>
        <end position="1116"/>
    </location>
</feature>
<dbReference type="Pfam" id="PF17210">
    <property type="entry name" value="SdrD_B"/>
    <property type="match status" value="1"/>
</dbReference>
<name>A0ABP8DXZ0_9MICO</name>
<feature type="signal peptide" evidence="6">
    <location>
        <begin position="1"/>
        <end position="22"/>
    </location>
</feature>